<proteinExistence type="inferred from homology"/>
<evidence type="ECO:0000256" key="6">
    <source>
        <dbReference type="SAM" id="MobiDB-lite"/>
    </source>
</evidence>
<gene>
    <name evidence="9" type="ORF">FRX31_020803</name>
</gene>
<dbReference type="AlphaFoldDB" id="A0A7J6VZJ5"/>
<dbReference type="OrthoDB" id="1937002at2759"/>
<keyword evidence="5" id="KW-0805">Transcription regulation</keyword>
<comment type="domain">
    <text evidence="5">The QLQ domain and WRC domain may be involved in protein-protein interaction and DNA-binding, respectively.</text>
</comment>
<feature type="compositionally biased region" description="Polar residues" evidence="6">
    <location>
        <begin position="125"/>
        <end position="147"/>
    </location>
</feature>
<evidence type="ECO:0000259" key="8">
    <source>
        <dbReference type="PROSITE" id="PS51667"/>
    </source>
</evidence>
<comment type="caution">
    <text evidence="9">The sequence shown here is derived from an EMBL/GenBank/DDBJ whole genome shotgun (WGS) entry which is preliminary data.</text>
</comment>
<dbReference type="Pfam" id="PF08880">
    <property type="entry name" value="QLQ"/>
    <property type="match status" value="1"/>
</dbReference>
<dbReference type="GO" id="GO:0032502">
    <property type="term" value="P:developmental process"/>
    <property type="evidence" value="ECO:0007669"/>
    <property type="project" value="InterPro"/>
</dbReference>
<keyword evidence="10" id="KW-1185">Reference proteome</keyword>
<dbReference type="GO" id="GO:0006355">
    <property type="term" value="P:regulation of DNA-templated transcription"/>
    <property type="evidence" value="ECO:0007669"/>
    <property type="project" value="InterPro"/>
</dbReference>
<evidence type="ECO:0000313" key="10">
    <source>
        <dbReference type="Proteomes" id="UP000554482"/>
    </source>
</evidence>
<evidence type="ECO:0000259" key="7">
    <source>
        <dbReference type="PROSITE" id="PS51666"/>
    </source>
</evidence>
<accession>A0A7J6VZJ5</accession>
<evidence type="ECO:0000256" key="2">
    <source>
        <dbReference type="ARBA" id="ARBA00008122"/>
    </source>
</evidence>
<evidence type="ECO:0000256" key="5">
    <source>
        <dbReference type="RuleBase" id="RU367127"/>
    </source>
</evidence>
<dbReference type="EMBL" id="JABWDY010025224">
    <property type="protein sequence ID" value="KAF5189610.1"/>
    <property type="molecule type" value="Genomic_DNA"/>
</dbReference>
<feature type="short sequence motif" description="Bipartite nuclear localization signal" evidence="4">
    <location>
        <begin position="76"/>
        <end position="86"/>
    </location>
</feature>
<sequence length="449" mass="49421">MAAACLRYPFTIAQWQELERQALIFKYMMASIPVPPDLLPTYRNFSSTASASYPSLGRGSCFNLRLSNGNDPEPGRCRRTDGKKWRCSRDVAPDQKYCERHMHRSRPRSRKHVEVQTEINKSTITSSVPPTLSANTGSRQLGSSTRPYPQPSVFVSKPDFKSLPLETMASTTTYKDSRCMEWMLKGDNEPLSNQDYMMQGKVNSATNNTFLQQQYQETNLNSYTDFGTSFDEMETQHQSDNYCLYLNPELEALGPDQRQMPRRFIDAWSTARDNSTGTNKSSINSNGKLPPSTLSLSMASDSAVGEDIDQVQMGLGVMDSECDNTGVSKSQPLSWMTPVSWMASPPGGPLGEVLQSSNTISQLGSKSACPNSVRNAVSRNSSGSRGLNLMTDDWGGSRDTSPRAMSISSPSGVLHKTVASPSDSSGGNSPTFKAAARTEIALQWMKPKK</sequence>
<keyword evidence="3 4" id="KW-0539">Nucleus</keyword>
<dbReference type="InterPro" id="IPR031137">
    <property type="entry name" value="GRF"/>
</dbReference>
<dbReference type="Pfam" id="PF08879">
    <property type="entry name" value="WRC"/>
    <property type="match status" value="1"/>
</dbReference>
<comment type="similarity">
    <text evidence="2 5">Belongs to the GRF family.</text>
</comment>
<dbReference type="InterPro" id="IPR014977">
    <property type="entry name" value="WRC_dom"/>
</dbReference>
<keyword evidence="5" id="KW-0804">Transcription</keyword>
<evidence type="ECO:0000313" key="9">
    <source>
        <dbReference type="EMBL" id="KAF5189610.1"/>
    </source>
</evidence>
<dbReference type="GO" id="GO:0006351">
    <property type="term" value="P:DNA-templated transcription"/>
    <property type="evidence" value="ECO:0007669"/>
    <property type="project" value="UniProtKB-UniRule"/>
</dbReference>
<dbReference type="PANTHER" id="PTHR31602:SF101">
    <property type="entry name" value="GROWTH-REGULATING FACTOR 7"/>
    <property type="match status" value="1"/>
</dbReference>
<feature type="short sequence motif" description="Bipartite nuclear localization signal" evidence="4">
    <location>
        <begin position="104"/>
        <end position="111"/>
    </location>
</feature>
<evidence type="ECO:0000256" key="4">
    <source>
        <dbReference type="PROSITE-ProRule" id="PRU01002"/>
    </source>
</evidence>
<feature type="region of interest" description="Disordered" evidence="6">
    <location>
        <begin position="364"/>
        <end position="433"/>
    </location>
</feature>
<evidence type="ECO:0000256" key="1">
    <source>
        <dbReference type="ARBA" id="ARBA00004123"/>
    </source>
</evidence>
<dbReference type="Proteomes" id="UP000554482">
    <property type="component" value="Unassembled WGS sequence"/>
</dbReference>
<comment type="function">
    <text evidence="5">Transcription activator.</text>
</comment>
<feature type="compositionally biased region" description="Low complexity" evidence="6">
    <location>
        <begin position="371"/>
        <end position="386"/>
    </location>
</feature>
<dbReference type="GO" id="GO:0005524">
    <property type="term" value="F:ATP binding"/>
    <property type="evidence" value="ECO:0007669"/>
    <property type="project" value="UniProtKB-UniRule"/>
</dbReference>
<comment type="subcellular location">
    <subcellularLocation>
        <location evidence="1 4 5">Nucleus</location>
    </subcellularLocation>
</comment>
<dbReference type="SMART" id="SM00951">
    <property type="entry name" value="QLQ"/>
    <property type="match status" value="1"/>
</dbReference>
<feature type="region of interest" description="Disordered" evidence="6">
    <location>
        <begin position="125"/>
        <end position="153"/>
    </location>
</feature>
<name>A0A7J6VZJ5_THATH</name>
<feature type="domain" description="WRC" evidence="8">
    <location>
        <begin position="71"/>
        <end position="115"/>
    </location>
</feature>
<reference evidence="9 10" key="1">
    <citation type="submission" date="2020-06" db="EMBL/GenBank/DDBJ databases">
        <title>Transcriptomic and genomic resources for Thalictrum thalictroides and T. hernandezii: Facilitating candidate gene discovery in an emerging model plant lineage.</title>
        <authorList>
            <person name="Arias T."/>
            <person name="Riano-Pachon D.M."/>
            <person name="Di Stilio V.S."/>
        </authorList>
    </citation>
    <scope>NUCLEOTIDE SEQUENCE [LARGE SCALE GENOMIC DNA]</scope>
    <source>
        <strain evidence="10">cv. WT478/WT964</strain>
        <tissue evidence="9">Leaves</tissue>
    </source>
</reference>
<dbReference type="PROSITE" id="PS51667">
    <property type="entry name" value="WRC"/>
    <property type="match status" value="1"/>
</dbReference>
<dbReference type="PANTHER" id="PTHR31602">
    <property type="entry name" value="GROWTH-REGULATING FACTOR 5"/>
    <property type="match status" value="1"/>
</dbReference>
<keyword evidence="5" id="KW-0010">Activator</keyword>
<dbReference type="InterPro" id="IPR014978">
    <property type="entry name" value="Gln-Leu-Gln_QLQ"/>
</dbReference>
<dbReference type="PROSITE" id="PS51666">
    <property type="entry name" value="QLQ"/>
    <property type="match status" value="1"/>
</dbReference>
<evidence type="ECO:0000256" key="3">
    <source>
        <dbReference type="ARBA" id="ARBA00023242"/>
    </source>
</evidence>
<dbReference type="GO" id="GO:0005634">
    <property type="term" value="C:nucleus"/>
    <property type="evidence" value="ECO:0007669"/>
    <property type="project" value="UniProtKB-SubCell"/>
</dbReference>
<organism evidence="9 10">
    <name type="scientific">Thalictrum thalictroides</name>
    <name type="common">Rue-anemone</name>
    <name type="synonym">Anemone thalictroides</name>
    <dbReference type="NCBI Taxonomy" id="46969"/>
    <lineage>
        <taxon>Eukaryota</taxon>
        <taxon>Viridiplantae</taxon>
        <taxon>Streptophyta</taxon>
        <taxon>Embryophyta</taxon>
        <taxon>Tracheophyta</taxon>
        <taxon>Spermatophyta</taxon>
        <taxon>Magnoliopsida</taxon>
        <taxon>Ranunculales</taxon>
        <taxon>Ranunculaceae</taxon>
        <taxon>Thalictroideae</taxon>
        <taxon>Thalictrum</taxon>
    </lineage>
</organism>
<feature type="domain" description="QLQ" evidence="7">
    <location>
        <begin position="9"/>
        <end position="44"/>
    </location>
</feature>
<feature type="region of interest" description="Disordered" evidence="6">
    <location>
        <begin position="270"/>
        <end position="291"/>
    </location>
</feature>
<protein>
    <recommendedName>
        <fullName evidence="5">Growth-regulating factor</fullName>
    </recommendedName>
</protein>
<feature type="compositionally biased region" description="Polar residues" evidence="6">
    <location>
        <begin position="419"/>
        <end position="431"/>
    </location>
</feature>
<feature type="compositionally biased region" description="Polar residues" evidence="6">
    <location>
        <begin position="271"/>
        <end position="291"/>
    </location>
</feature>